<evidence type="ECO:0000313" key="2">
    <source>
        <dbReference type="EMBL" id="PWA89871.1"/>
    </source>
</evidence>
<dbReference type="PANTHER" id="PTHR48258">
    <property type="entry name" value="DUF4218 DOMAIN-CONTAINING PROTEIN-RELATED"/>
    <property type="match status" value="1"/>
</dbReference>
<comment type="caution">
    <text evidence="2">The sequence shown here is derived from an EMBL/GenBank/DDBJ whole genome shotgun (WGS) entry which is preliminary data.</text>
</comment>
<evidence type="ECO:0000259" key="1">
    <source>
        <dbReference type="Pfam" id="PF26130"/>
    </source>
</evidence>
<reference evidence="2 3" key="1">
    <citation type="journal article" date="2018" name="Mol. Plant">
        <title>The genome of Artemisia annua provides insight into the evolution of Asteraceae family and artemisinin biosynthesis.</title>
        <authorList>
            <person name="Shen Q."/>
            <person name="Zhang L."/>
            <person name="Liao Z."/>
            <person name="Wang S."/>
            <person name="Yan T."/>
            <person name="Shi P."/>
            <person name="Liu M."/>
            <person name="Fu X."/>
            <person name="Pan Q."/>
            <person name="Wang Y."/>
            <person name="Lv Z."/>
            <person name="Lu X."/>
            <person name="Zhang F."/>
            <person name="Jiang W."/>
            <person name="Ma Y."/>
            <person name="Chen M."/>
            <person name="Hao X."/>
            <person name="Li L."/>
            <person name="Tang Y."/>
            <person name="Lv G."/>
            <person name="Zhou Y."/>
            <person name="Sun X."/>
            <person name="Brodelius P.E."/>
            <person name="Rose J.K.C."/>
            <person name="Tang K."/>
        </authorList>
    </citation>
    <scope>NUCLEOTIDE SEQUENCE [LARGE SCALE GENOMIC DNA]</scope>
    <source>
        <strain evidence="3">cv. Huhao1</strain>
        <tissue evidence="2">Leaf</tissue>
    </source>
</reference>
<dbReference type="AlphaFoldDB" id="A0A2U1PVS2"/>
<dbReference type="InterPro" id="IPR058594">
    <property type="entry name" value="PB1-like_dom_pln"/>
</dbReference>
<dbReference type="PANTHER" id="PTHR48258:SF6">
    <property type="entry name" value="LEUCINE-RICH REPEAT DOMAIN, L DOMAIN-CONTAINING PROTEIN"/>
    <property type="match status" value="1"/>
</dbReference>
<dbReference type="Proteomes" id="UP000245207">
    <property type="component" value="Unassembled WGS sequence"/>
</dbReference>
<accession>A0A2U1PVS2</accession>
<name>A0A2U1PVS2_ARTAN</name>
<gene>
    <name evidence="2" type="ORF">CTI12_AA106550</name>
</gene>
<dbReference type="Pfam" id="PF26130">
    <property type="entry name" value="PB1-like"/>
    <property type="match status" value="1"/>
</dbReference>
<organism evidence="2 3">
    <name type="scientific">Artemisia annua</name>
    <name type="common">Sweet wormwood</name>
    <dbReference type="NCBI Taxonomy" id="35608"/>
    <lineage>
        <taxon>Eukaryota</taxon>
        <taxon>Viridiplantae</taxon>
        <taxon>Streptophyta</taxon>
        <taxon>Embryophyta</taxon>
        <taxon>Tracheophyta</taxon>
        <taxon>Spermatophyta</taxon>
        <taxon>Magnoliopsida</taxon>
        <taxon>eudicotyledons</taxon>
        <taxon>Gunneridae</taxon>
        <taxon>Pentapetalae</taxon>
        <taxon>asterids</taxon>
        <taxon>campanulids</taxon>
        <taxon>Asterales</taxon>
        <taxon>Asteraceae</taxon>
        <taxon>Asteroideae</taxon>
        <taxon>Anthemideae</taxon>
        <taxon>Artemisiinae</taxon>
        <taxon>Artemisia</taxon>
    </lineage>
</organism>
<dbReference type="OrthoDB" id="1878503at2759"/>
<protein>
    <recommendedName>
        <fullName evidence="1">PB1-like domain-containing protein</fullName>
    </recommendedName>
</protein>
<dbReference type="EMBL" id="PKPP01000678">
    <property type="protein sequence ID" value="PWA89871.1"/>
    <property type="molecule type" value="Genomic_DNA"/>
</dbReference>
<proteinExistence type="predicted"/>
<keyword evidence="3" id="KW-1185">Reference proteome</keyword>
<feature type="domain" description="PB1-like" evidence="1">
    <location>
        <begin position="2"/>
        <end position="86"/>
    </location>
</feature>
<sequence>MFTLEIHHNGQFTSTPGISYLFGDTDWFDGVHCDVFSMVLLGEMLEDLGYTDRTLVYAHFRIPGESLDDGLRQLKSDEDVKTLVEYVPFFTQLELYIETGVSIVECEMMDRMMTKGKGVVKEEIVDDDVNEAAGKGVDGETRNSGKLLLLEWHKTSQPDKAGPIYDSDSDNGFPPTFCAGKMIANHSKRLKIDQEFMVEISSEDSLEATDVLDFDDAYYDDTSDGCTISGKEGDLHTWISDEEVDQGKDVDWTDDPYHLVDVPEPEEMHAIEEPQEISDMFAEIDQALDELDDVVTAGEGTEVYALLLNQLVSVWFHLWSLVKKVCNEAAETDQHLFLECDIAQHLWKMILKWWGLNGYPKDILGMVTWADSVSLPTKVFRSLCKKSGKETIIRLGLPEMKKVICEHPDSDMQQEFPRWFETKIGNLYTANDPSCTPDLFALACRPSSTATSVNSCVVNGVKFVVHSRDVKHTTQNSGICSPGEKEGEMYYGQLEEILEFAYTQFKVVLFRVKCPSNPIKLRNPFQSLTPVWSDNTVYYTLIISTSKQAYYKKRNFFHGGSSWVAADLTSRSR</sequence>
<evidence type="ECO:0000313" key="3">
    <source>
        <dbReference type="Proteomes" id="UP000245207"/>
    </source>
</evidence>